<reference evidence="2" key="2">
    <citation type="submission" date="2018-05" db="EMBL/GenBank/DDBJ databases">
        <title>OmerRS3 (Oryza meridionalis Reference Sequence Version 3).</title>
        <authorList>
            <person name="Zhang J."/>
            <person name="Kudrna D."/>
            <person name="Lee S."/>
            <person name="Talag J."/>
            <person name="Welchert J."/>
            <person name="Wing R.A."/>
        </authorList>
    </citation>
    <scope>NUCLEOTIDE SEQUENCE [LARGE SCALE GENOMIC DNA]</scope>
    <source>
        <strain evidence="2">cv. OR44</strain>
    </source>
</reference>
<evidence type="ECO:0008006" key="4">
    <source>
        <dbReference type="Google" id="ProtNLM"/>
    </source>
</evidence>
<dbReference type="HOGENOM" id="CLU_063559_0_0_1"/>
<organism evidence="2">
    <name type="scientific">Oryza meridionalis</name>
    <dbReference type="NCBI Taxonomy" id="40149"/>
    <lineage>
        <taxon>Eukaryota</taxon>
        <taxon>Viridiplantae</taxon>
        <taxon>Streptophyta</taxon>
        <taxon>Embryophyta</taxon>
        <taxon>Tracheophyta</taxon>
        <taxon>Spermatophyta</taxon>
        <taxon>Magnoliopsida</taxon>
        <taxon>Liliopsida</taxon>
        <taxon>Poales</taxon>
        <taxon>Poaceae</taxon>
        <taxon>BOP clade</taxon>
        <taxon>Oryzoideae</taxon>
        <taxon>Oryzeae</taxon>
        <taxon>Oryzinae</taxon>
        <taxon>Oryza</taxon>
    </lineage>
</organism>
<keyword evidence="3" id="KW-1185">Reference proteome</keyword>
<reference evidence="2" key="1">
    <citation type="submission" date="2015-04" db="UniProtKB">
        <authorList>
            <consortium name="EnsemblPlants"/>
        </authorList>
    </citation>
    <scope>IDENTIFICATION</scope>
</reference>
<dbReference type="Proteomes" id="UP000008021">
    <property type="component" value="Chromosome 9"/>
</dbReference>
<feature type="compositionally biased region" description="Basic and acidic residues" evidence="1">
    <location>
        <begin position="80"/>
        <end position="90"/>
    </location>
</feature>
<feature type="compositionally biased region" description="Polar residues" evidence="1">
    <location>
        <begin position="149"/>
        <end position="159"/>
    </location>
</feature>
<protein>
    <recommendedName>
        <fullName evidence="4">HMA domain-containing protein</fullName>
    </recommendedName>
</protein>
<dbReference type="Gramene" id="OMERI09G15140.1">
    <property type="protein sequence ID" value="OMERI09G15140.1"/>
    <property type="gene ID" value="OMERI09G15140"/>
</dbReference>
<feature type="compositionally biased region" description="Basic and acidic residues" evidence="1">
    <location>
        <begin position="12"/>
        <end position="31"/>
    </location>
</feature>
<feature type="compositionally biased region" description="Basic and acidic residues" evidence="1">
    <location>
        <begin position="97"/>
        <end position="114"/>
    </location>
</feature>
<dbReference type="EnsemblPlants" id="OMERI09G15140.1">
    <property type="protein sequence ID" value="OMERI09G15140.1"/>
    <property type="gene ID" value="OMERI09G15140"/>
</dbReference>
<evidence type="ECO:0000313" key="3">
    <source>
        <dbReference type="Proteomes" id="UP000008021"/>
    </source>
</evidence>
<sequence>MVGSKQASGEEDGGRDGEGDESHKPKRRAEETEINPSLDKVTIVGDVDNRVLIKKISKVGKIAEVMAPPPPPLSPAAPTEEGKKSDDNGSEKPTSPVDEKSARNDEGKDGKGDESPAAVAACNRECSKCTARKEAAACADEADRVGGKTASSKDNTVAASSRPPLAPVRRRIPRLPLAEG</sequence>
<dbReference type="AlphaFoldDB" id="A0A0E0EV42"/>
<name>A0A0E0EV42_9ORYZ</name>
<evidence type="ECO:0000313" key="2">
    <source>
        <dbReference type="EnsemblPlants" id="OMERI09G15140.1"/>
    </source>
</evidence>
<feature type="region of interest" description="Disordered" evidence="1">
    <location>
        <begin position="138"/>
        <end position="180"/>
    </location>
</feature>
<evidence type="ECO:0000256" key="1">
    <source>
        <dbReference type="SAM" id="MobiDB-lite"/>
    </source>
</evidence>
<proteinExistence type="predicted"/>
<accession>A0A0E0EV42</accession>
<dbReference type="STRING" id="40149.A0A0E0EV42"/>
<feature type="region of interest" description="Disordered" evidence="1">
    <location>
        <begin position="1"/>
        <end position="124"/>
    </location>
</feature>